<dbReference type="InterPro" id="IPR011545">
    <property type="entry name" value="DEAD/DEAH_box_helicase_dom"/>
</dbReference>
<dbReference type="SMART" id="SM00490">
    <property type="entry name" value="HELICc"/>
    <property type="match status" value="1"/>
</dbReference>
<feature type="domain" description="Helicase ATP-binding" evidence="6">
    <location>
        <begin position="23"/>
        <end position="187"/>
    </location>
</feature>
<dbReference type="CDD" id="cd18791">
    <property type="entry name" value="SF2_C_RHA"/>
    <property type="match status" value="1"/>
</dbReference>
<dbReference type="Gene3D" id="3.40.50.300">
    <property type="entry name" value="P-loop containing nucleotide triphosphate hydrolases"/>
    <property type="match status" value="2"/>
</dbReference>
<evidence type="ECO:0000256" key="2">
    <source>
        <dbReference type="ARBA" id="ARBA00022801"/>
    </source>
</evidence>
<dbReference type="GO" id="GO:0016787">
    <property type="term" value="F:hydrolase activity"/>
    <property type="evidence" value="ECO:0007669"/>
    <property type="project" value="UniProtKB-KW"/>
</dbReference>
<evidence type="ECO:0000256" key="4">
    <source>
        <dbReference type="ARBA" id="ARBA00022840"/>
    </source>
</evidence>
<dbReference type="Pfam" id="PF00270">
    <property type="entry name" value="DEAD"/>
    <property type="match status" value="1"/>
</dbReference>
<keyword evidence="3 8" id="KW-0347">Helicase</keyword>
<dbReference type="InterPro" id="IPR013689">
    <property type="entry name" value="RNA_helicase_ATP-dep_HrpB_C"/>
</dbReference>
<dbReference type="GO" id="GO:0005524">
    <property type="term" value="F:ATP binding"/>
    <property type="evidence" value="ECO:0007669"/>
    <property type="project" value="UniProtKB-KW"/>
</dbReference>
<dbReference type="Gene3D" id="1.20.120.1080">
    <property type="match status" value="1"/>
</dbReference>
<dbReference type="PANTHER" id="PTHR43519">
    <property type="entry name" value="ATP-DEPENDENT RNA HELICASE HRPB"/>
    <property type="match status" value="1"/>
</dbReference>
<dbReference type="RefSeq" id="WP_092103712.1">
    <property type="nucleotide sequence ID" value="NZ_FOOT01000005.1"/>
</dbReference>
<evidence type="ECO:0000259" key="6">
    <source>
        <dbReference type="PROSITE" id="PS51192"/>
    </source>
</evidence>
<evidence type="ECO:0000256" key="5">
    <source>
        <dbReference type="SAM" id="MobiDB-lite"/>
    </source>
</evidence>
<dbReference type="InterPro" id="IPR027417">
    <property type="entry name" value="P-loop_NTPase"/>
</dbReference>
<proteinExistence type="predicted"/>
<dbReference type="SMART" id="SM00487">
    <property type="entry name" value="DEXDc"/>
    <property type="match status" value="1"/>
</dbReference>
<dbReference type="InterPro" id="IPR001650">
    <property type="entry name" value="Helicase_C-like"/>
</dbReference>
<evidence type="ECO:0000256" key="3">
    <source>
        <dbReference type="ARBA" id="ARBA00022806"/>
    </source>
</evidence>
<dbReference type="Pfam" id="PF08482">
    <property type="entry name" value="HrpB_C"/>
    <property type="match status" value="1"/>
</dbReference>
<dbReference type="PROSITE" id="PS51192">
    <property type="entry name" value="HELICASE_ATP_BIND_1"/>
    <property type="match status" value="1"/>
</dbReference>
<dbReference type="CDD" id="cd17990">
    <property type="entry name" value="DEXHc_HrpB"/>
    <property type="match status" value="1"/>
</dbReference>
<dbReference type="GO" id="GO:0003676">
    <property type="term" value="F:nucleic acid binding"/>
    <property type="evidence" value="ECO:0007669"/>
    <property type="project" value="InterPro"/>
</dbReference>
<keyword evidence="9" id="KW-1185">Reference proteome</keyword>
<dbReference type="Proteomes" id="UP000198724">
    <property type="component" value="Unassembled WGS sequence"/>
</dbReference>
<dbReference type="STRING" id="1436961.SAMN05421739_105375"/>
<evidence type="ECO:0000313" key="9">
    <source>
        <dbReference type="Proteomes" id="UP000198724"/>
    </source>
</evidence>
<dbReference type="EMBL" id="FOOT01000005">
    <property type="protein sequence ID" value="SFH08301.1"/>
    <property type="molecule type" value="Genomic_DNA"/>
</dbReference>
<dbReference type="FunFam" id="3.40.50.300:FF:002125">
    <property type="entry name" value="ATP-dependent helicase HrpB"/>
    <property type="match status" value="1"/>
</dbReference>
<gene>
    <name evidence="8" type="ORF">SAMN05421739_105375</name>
</gene>
<dbReference type="Pfam" id="PF00271">
    <property type="entry name" value="Helicase_C"/>
    <property type="match status" value="1"/>
</dbReference>
<dbReference type="NCBIfam" id="TIGR01970">
    <property type="entry name" value="DEAH_box_HrpB"/>
    <property type="match status" value="1"/>
</dbReference>
<evidence type="ECO:0000259" key="7">
    <source>
        <dbReference type="PROSITE" id="PS51194"/>
    </source>
</evidence>
<evidence type="ECO:0000256" key="1">
    <source>
        <dbReference type="ARBA" id="ARBA00022741"/>
    </source>
</evidence>
<dbReference type="InterPro" id="IPR049614">
    <property type="entry name" value="HrpB_DEXH"/>
</dbReference>
<sequence length="848" mass="93125">MPTADLLPLLPGLPVKEALPRLLNALEANNRAVLEAPPGAGKTTLVPLALLQASWRNDGKILVLEPRRLATRAAAERMADLLGEPVGQTVGYWVRMDHKVSPKTRVEVVTEGILTRMIQEDPALEGVAAIIFDEFHERNLQADLGLALALDAQAVLRPDLRILVMSATLDATAIGNWLSAPVVRSEGRMYPVETHYLSPAEVASAGNYPSQRLAELTPKAIRRALTEVPEGDILVFLPGMGEIRKVAQLLEEKLPADTELHLLHGDLPLSKQMAAIQPSPKQRRKIVLATSIAETSLTIEGVRIVIDGGYARVPKFMPRTGLTTLDTVPVSKAGADQRRGRAGRLGPGICYRLWSTADQLQLPERQDPEILDADLSGLALELAIWGAKDATALHWLDTPPATALSLAKDLLLRLQAVEASGNPTPHGKALASLGIHPRLGHLVIRGQELGYGATACALAAILSERDVLKSVQISRGDGLPDLHLRLELLAGKRPPTPGYTLDENALRRVKEQAQNLRQRLRESNPSINPDTAGILTALAYPDRLAQRESSGRVRLISGQRATLPTELFGEADFYAVAHLDLGKQPRILLAAPLDKTDLLQHFSDQLEMLQEVRWQQSAQQVVARSIKKLGALVLEESINTKPDPELVAQALLQALQEKGIDRLPWSKEATSIRQRLLFLHQLDPENWPDVSDAALAENMDLWLAPHLYGLRSLEQVGRLDLGEILLADLSWEQRQEMDRLAPSHLPVPSGSRIAVDYADPTTPVLAVRLQEVFGMLDTPRIGGGKIPLLMHLLSPASRPVQVTRDLRSFWSNGYFEVRKDLRGRYPKHHWPDDPLSAPPTRGTRKRPG</sequence>
<reference evidence="9" key="1">
    <citation type="submission" date="2016-10" db="EMBL/GenBank/DDBJ databases">
        <authorList>
            <person name="Varghese N."/>
            <person name="Submissions S."/>
        </authorList>
    </citation>
    <scope>NUCLEOTIDE SEQUENCE [LARGE SCALE GENOMIC DNA]</scope>
    <source>
        <strain evidence="9">LP51</strain>
    </source>
</reference>
<keyword evidence="1" id="KW-0547">Nucleotide-binding</keyword>
<keyword evidence="4" id="KW-0067">ATP-binding</keyword>
<dbReference type="PANTHER" id="PTHR43519:SF1">
    <property type="entry name" value="ATP-DEPENDENT RNA HELICASE HRPB"/>
    <property type="match status" value="1"/>
</dbReference>
<dbReference type="PROSITE" id="PS51194">
    <property type="entry name" value="HELICASE_CTER"/>
    <property type="match status" value="1"/>
</dbReference>
<accession>A0A1I2X8J0</accession>
<feature type="region of interest" description="Disordered" evidence="5">
    <location>
        <begin position="826"/>
        <end position="848"/>
    </location>
</feature>
<dbReference type="OrthoDB" id="9808833at2"/>
<keyword evidence="2" id="KW-0378">Hydrolase</keyword>
<dbReference type="AlphaFoldDB" id="A0A1I2X8J0"/>
<dbReference type="GO" id="GO:0004386">
    <property type="term" value="F:helicase activity"/>
    <property type="evidence" value="ECO:0007669"/>
    <property type="project" value="UniProtKB-KW"/>
</dbReference>
<dbReference type="InterPro" id="IPR014001">
    <property type="entry name" value="Helicase_ATP-bd"/>
</dbReference>
<organism evidence="8 9">
    <name type="scientific">Pontibacter chinhatensis</name>
    <dbReference type="NCBI Taxonomy" id="1436961"/>
    <lineage>
        <taxon>Bacteria</taxon>
        <taxon>Pseudomonadati</taxon>
        <taxon>Bacteroidota</taxon>
        <taxon>Cytophagia</taxon>
        <taxon>Cytophagales</taxon>
        <taxon>Hymenobacteraceae</taxon>
        <taxon>Pontibacter</taxon>
    </lineage>
</organism>
<dbReference type="PIRSF" id="PIRSF005496">
    <property type="entry name" value="ATP_hel_hrpB"/>
    <property type="match status" value="1"/>
</dbReference>
<feature type="domain" description="Helicase C-terminal" evidence="7">
    <location>
        <begin position="220"/>
        <end position="386"/>
    </location>
</feature>
<dbReference type="SMART" id="SM00847">
    <property type="entry name" value="HA2"/>
    <property type="match status" value="1"/>
</dbReference>
<protein>
    <submittedName>
        <fullName evidence="8">ATP-dependent helicase HrpB</fullName>
    </submittedName>
</protein>
<evidence type="ECO:0000313" key="8">
    <source>
        <dbReference type="EMBL" id="SFH08301.1"/>
    </source>
</evidence>
<dbReference type="InterPro" id="IPR007502">
    <property type="entry name" value="Helicase-assoc_dom"/>
</dbReference>
<dbReference type="SUPFAM" id="SSF52540">
    <property type="entry name" value="P-loop containing nucleoside triphosphate hydrolases"/>
    <property type="match status" value="1"/>
</dbReference>
<name>A0A1I2X8J0_9BACT</name>
<dbReference type="InterPro" id="IPR010225">
    <property type="entry name" value="HrpB"/>
</dbReference>